<dbReference type="InterPro" id="IPR011991">
    <property type="entry name" value="ArsR-like_HTH"/>
</dbReference>
<dbReference type="AlphaFoldDB" id="A0A975D1U9"/>
<evidence type="ECO:0000256" key="2">
    <source>
        <dbReference type="ARBA" id="ARBA00023125"/>
    </source>
</evidence>
<dbReference type="InterPro" id="IPR019887">
    <property type="entry name" value="Tscrpt_reg_AsnC/Lrp_C"/>
</dbReference>
<dbReference type="SUPFAM" id="SSF54909">
    <property type="entry name" value="Dimeric alpha+beta barrel"/>
    <property type="match status" value="1"/>
</dbReference>
<dbReference type="PROSITE" id="PS50956">
    <property type="entry name" value="HTH_ASNC_2"/>
    <property type="match status" value="1"/>
</dbReference>
<keyword evidence="1" id="KW-0805">Transcription regulation</keyword>
<protein>
    <submittedName>
        <fullName evidence="5">Lrp/AsnC family transcriptional regulator</fullName>
    </submittedName>
</protein>
<dbReference type="Proteomes" id="UP000664914">
    <property type="component" value="Chromosome"/>
</dbReference>
<evidence type="ECO:0000313" key="6">
    <source>
        <dbReference type="Proteomes" id="UP000664914"/>
    </source>
</evidence>
<evidence type="ECO:0000256" key="1">
    <source>
        <dbReference type="ARBA" id="ARBA00023015"/>
    </source>
</evidence>
<keyword evidence="2" id="KW-0238">DNA-binding</keyword>
<proteinExistence type="predicted"/>
<dbReference type="GO" id="GO:0005829">
    <property type="term" value="C:cytosol"/>
    <property type="evidence" value="ECO:0007669"/>
    <property type="project" value="TreeGrafter"/>
</dbReference>
<dbReference type="InterPro" id="IPR036388">
    <property type="entry name" value="WH-like_DNA-bd_sf"/>
</dbReference>
<dbReference type="PROSITE" id="PS00519">
    <property type="entry name" value="HTH_ASNC_1"/>
    <property type="match status" value="1"/>
</dbReference>
<dbReference type="InterPro" id="IPR011008">
    <property type="entry name" value="Dimeric_a/b-barrel"/>
</dbReference>
<evidence type="ECO:0000259" key="4">
    <source>
        <dbReference type="PROSITE" id="PS50956"/>
    </source>
</evidence>
<dbReference type="GO" id="GO:0043565">
    <property type="term" value="F:sequence-specific DNA binding"/>
    <property type="evidence" value="ECO:0007669"/>
    <property type="project" value="InterPro"/>
</dbReference>
<dbReference type="GO" id="GO:0006355">
    <property type="term" value="P:regulation of DNA-templated transcription"/>
    <property type="evidence" value="ECO:0007669"/>
    <property type="project" value="UniProtKB-ARBA"/>
</dbReference>
<dbReference type="PRINTS" id="PR00033">
    <property type="entry name" value="HTHASNC"/>
</dbReference>
<evidence type="ECO:0000313" key="5">
    <source>
        <dbReference type="EMBL" id="QTH21339.1"/>
    </source>
</evidence>
<dbReference type="Gene3D" id="3.30.70.920">
    <property type="match status" value="1"/>
</dbReference>
<reference evidence="5" key="2">
    <citation type="submission" date="2021-04" db="EMBL/GenBank/DDBJ databases">
        <title>Isolation and genomic analysis of the ibuprofen-degrading bacterium Sphingomonas strain MPO218.</title>
        <authorList>
            <person name="Aulestia M."/>
            <person name="Flores A."/>
            <person name="Mangas E.L."/>
            <person name="Perez-Pulido A.J."/>
            <person name="Santero E."/>
            <person name="Camacho E.M."/>
        </authorList>
    </citation>
    <scope>NUCLEOTIDE SEQUENCE</scope>
    <source>
        <strain evidence="5">MPO218</strain>
    </source>
</reference>
<accession>A0A975D1U9</accession>
<dbReference type="PANTHER" id="PTHR30154:SF34">
    <property type="entry name" value="TRANSCRIPTIONAL REGULATOR AZLB"/>
    <property type="match status" value="1"/>
</dbReference>
<dbReference type="Pfam" id="PF01037">
    <property type="entry name" value="AsnC_trans_reg"/>
    <property type="match status" value="1"/>
</dbReference>
<sequence length="183" mass="20797">MDEFLCGGARVRYDCGYSGEKKLREVSMAAADLDSFDRKILRILQRDNMTSQREIAYQVNLSAAAVHRRIHRLHADGIVTANMAVLSPSKIGRPISVIVELEVESERPEELDQVKRSLAAAPEVQQCYYVTGEVDFIVIVSVADMSEYEEITKRLFFANPNIKKFRTYVAMDRVKTSFEMPVD</sequence>
<dbReference type="PANTHER" id="PTHR30154">
    <property type="entry name" value="LEUCINE-RESPONSIVE REGULATORY PROTEIN"/>
    <property type="match status" value="1"/>
</dbReference>
<dbReference type="EMBL" id="CP059319">
    <property type="protein sequence ID" value="QTH21339.1"/>
    <property type="molecule type" value="Genomic_DNA"/>
</dbReference>
<dbReference type="Gene3D" id="1.10.10.10">
    <property type="entry name" value="Winged helix-like DNA-binding domain superfamily/Winged helix DNA-binding domain"/>
    <property type="match status" value="1"/>
</dbReference>
<dbReference type="InterPro" id="IPR000485">
    <property type="entry name" value="AsnC-type_HTH_dom"/>
</dbReference>
<feature type="domain" description="HTH asnC-type" evidence="4">
    <location>
        <begin position="33"/>
        <end position="94"/>
    </location>
</feature>
<keyword evidence="3" id="KW-0804">Transcription</keyword>
<organism evidence="5 6">
    <name type="scientific">Rhizorhabdus wittichii</name>
    <dbReference type="NCBI Taxonomy" id="160791"/>
    <lineage>
        <taxon>Bacteria</taxon>
        <taxon>Pseudomonadati</taxon>
        <taxon>Pseudomonadota</taxon>
        <taxon>Alphaproteobacteria</taxon>
        <taxon>Sphingomonadales</taxon>
        <taxon>Sphingomonadaceae</taxon>
        <taxon>Rhizorhabdus</taxon>
    </lineage>
</organism>
<dbReference type="SUPFAM" id="SSF46785">
    <property type="entry name" value="Winged helix' DNA-binding domain"/>
    <property type="match status" value="1"/>
</dbReference>
<dbReference type="SMART" id="SM00344">
    <property type="entry name" value="HTH_ASNC"/>
    <property type="match status" value="1"/>
</dbReference>
<dbReference type="CDD" id="cd00090">
    <property type="entry name" value="HTH_ARSR"/>
    <property type="match status" value="1"/>
</dbReference>
<dbReference type="Pfam" id="PF13404">
    <property type="entry name" value="HTH_AsnC-type"/>
    <property type="match status" value="1"/>
</dbReference>
<dbReference type="InterPro" id="IPR019885">
    <property type="entry name" value="Tscrpt_reg_HTH_AsnC-type_CS"/>
</dbReference>
<evidence type="ECO:0000256" key="3">
    <source>
        <dbReference type="ARBA" id="ARBA00023163"/>
    </source>
</evidence>
<reference evidence="5" key="1">
    <citation type="submission" date="2020-07" db="EMBL/GenBank/DDBJ databases">
        <authorList>
            <person name="Camacho E."/>
        </authorList>
    </citation>
    <scope>NUCLEOTIDE SEQUENCE</scope>
    <source>
        <strain evidence="5">MPO218</strain>
    </source>
</reference>
<gene>
    <name evidence="5" type="ORF">HRJ34_23970</name>
</gene>
<dbReference type="InterPro" id="IPR036390">
    <property type="entry name" value="WH_DNA-bd_sf"/>
</dbReference>
<name>A0A975D1U9_9SPHN</name>
<dbReference type="InterPro" id="IPR019888">
    <property type="entry name" value="Tscrpt_reg_AsnC-like"/>
</dbReference>
<dbReference type="GO" id="GO:0043200">
    <property type="term" value="P:response to amino acid"/>
    <property type="evidence" value="ECO:0007669"/>
    <property type="project" value="TreeGrafter"/>
</dbReference>